<evidence type="ECO:0000313" key="2">
    <source>
        <dbReference type="Proteomes" id="UP000007431"/>
    </source>
</evidence>
<proteinExistence type="predicted"/>
<dbReference type="KEGG" id="scm:SCHCO_02495829"/>
<dbReference type="EMBL" id="GL377305">
    <property type="protein sequence ID" value="EFI98100.1"/>
    <property type="molecule type" value="Genomic_DNA"/>
</dbReference>
<gene>
    <name evidence="1" type="ORF">SCHCODRAFT_234543</name>
</gene>
<reference evidence="1 2" key="1">
    <citation type="journal article" date="2010" name="Nat. Biotechnol.">
        <title>Genome sequence of the model mushroom Schizophyllum commune.</title>
        <authorList>
            <person name="Ohm R.A."/>
            <person name="de Jong J.F."/>
            <person name="Lugones L.G."/>
            <person name="Aerts A."/>
            <person name="Kothe E."/>
            <person name="Stajich J.E."/>
            <person name="de Vries R.P."/>
            <person name="Record E."/>
            <person name="Levasseur A."/>
            <person name="Baker S.E."/>
            <person name="Bartholomew K.A."/>
            <person name="Coutinho P.M."/>
            <person name="Erdmann S."/>
            <person name="Fowler T.J."/>
            <person name="Gathman A.C."/>
            <person name="Lombard V."/>
            <person name="Henrissat B."/>
            <person name="Knabe N."/>
            <person name="Kuees U."/>
            <person name="Lilly W.W."/>
            <person name="Lindquist E."/>
            <person name="Lucas S."/>
            <person name="Magnuson J.K."/>
            <person name="Piumi F."/>
            <person name="Raudaskoski M."/>
            <person name="Salamov A."/>
            <person name="Schmutz J."/>
            <person name="Schwarze F.W.M.R."/>
            <person name="vanKuyk P.A."/>
            <person name="Horton J.S."/>
            <person name="Grigoriev I.V."/>
            <person name="Woesten H.A.B."/>
        </authorList>
    </citation>
    <scope>NUCLEOTIDE SEQUENCE [LARGE SCALE GENOMIC DNA]</scope>
    <source>
        <strain evidence="2">H4-8 / FGSC 9210</strain>
    </source>
</reference>
<name>D8Q2E4_SCHCM</name>
<keyword evidence="2" id="KW-1185">Reference proteome</keyword>
<protein>
    <submittedName>
        <fullName evidence="1">Uncharacterized protein</fullName>
    </submittedName>
</protein>
<dbReference type="STRING" id="578458.D8Q2E4"/>
<sequence length="159" mass="18393">MTMNQVPLPESSSNFTKHIQVLLYPYEEERPKAIKAVFEGNRRHAQRRYLFADAKLRWRETQAYVHDILTTSKYNGRKYTFRVFFKRYKGLPKNQAIRALANAANAFEGDVLVAAIGPDVGLRNLNTALQRRAANNAVAKLSRRLTPFRKKRFPARITL</sequence>
<dbReference type="Proteomes" id="UP000007431">
    <property type="component" value="Unassembled WGS sequence"/>
</dbReference>
<organism evidence="2">
    <name type="scientific">Schizophyllum commune (strain H4-8 / FGSC 9210)</name>
    <name type="common">Split gill fungus</name>
    <dbReference type="NCBI Taxonomy" id="578458"/>
    <lineage>
        <taxon>Eukaryota</taxon>
        <taxon>Fungi</taxon>
        <taxon>Dikarya</taxon>
        <taxon>Basidiomycota</taxon>
        <taxon>Agaricomycotina</taxon>
        <taxon>Agaricomycetes</taxon>
        <taxon>Agaricomycetidae</taxon>
        <taxon>Agaricales</taxon>
        <taxon>Schizophyllaceae</taxon>
        <taxon>Schizophyllum</taxon>
    </lineage>
</organism>
<dbReference type="VEuPathDB" id="FungiDB:SCHCODRAFT_02495829"/>
<dbReference type="HOGENOM" id="CLU_1732536_0_0_1"/>
<dbReference type="OrthoDB" id="2916406at2759"/>
<dbReference type="GeneID" id="9592825"/>
<accession>D8Q2E4</accession>
<evidence type="ECO:0000313" key="1">
    <source>
        <dbReference type="EMBL" id="EFI98100.1"/>
    </source>
</evidence>
<dbReference type="AlphaFoldDB" id="D8Q2E4"/>
<dbReference type="InParanoid" id="D8Q2E4"/>
<dbReference type="RefSeq" id="XP_003033003.1">
    <property type="nucleotide sequence ID" value="XM_003032957.1"/>
</dbReference>